<dbReference type="InterPro" id="IPR042097">
    <property type="entry name" value="Aminopeptidase_N-like_N_sf"/>
</dbReference>
<evidence type="ECO:0000256" key="8">
    <source>
        <dbReference type="ARBA" id="ARBA00022833"/>
    </source>
</evidence>
<dbReference type="PANTHER" id="PTHR45726:SF3">
    <property type="entry name" value="LEUKOTRIENE A-4 HYDROLASE"/>
    <property type="match status" value="1"/>
</dbReference>
<evidence type="ECO:0000256" key="3">
    <source>
        <dbReference type="ARBA" id="ARBA00010136"/>
    </source>
</evidence>
<gene>
    <name evidence="11" type="ORF">GFSPODELE1_LOCUS1382</name>
</gene>
<dbReference type="SUPFAM" id="SSF63737">
    <property type="entry name" value="Leukotriene A4 hydrolase N-terminal domain"/>
    <property type="match status" value="1"/>
</dbReference>
<dbReference type="Proteomes" id="UP001497453">
    <property type="component" value="Chromosome 1"/>
</dbReference>
<dbReference type="InterPro" id="IPR049980">
    <property type="entry name" value="LTA4H_cat"/>
</dbReference>
<evidence type="ECO:0000256" key="2">
    <source>
        <dbReference type="ARBA" id="ARBA00004496"/>
    </source>
</evidence>
<keyword evidence="7" id="KW-0378">Hydrolase</keyword>
<dbReference type="InterPro" id="IPR016024">
    <property type="entry name" value="ARM-type_fold"/>
</dbReference>
<keyword evidence="9" id="KW-0482">Metalloprotease</keyword>
<dbReference type="SUPFAM" id="SSF48371">
    <property type="entry name" value="ARM repeat"/>
    <property type="match status" value="1"/>
</dbReference>
<evidence type="ECO:0000259" key="10">
    <source>
        <dbReference type="SMART" id="SM01263"/>
    </source>
</evidence>
<dbReference type="SUPFAM" id="SSF55486">
    <property type="entry name" value="Metalloproteases ('zincins'), catalytic domain"/>
    <property type="match status" value="1"/>
</dbReference>
<organism evidence="11 12">
    <name type="scientific">Somion occarium</name>
    <dbReference type="NCBI Taxonomy" id="3059160"/>
    <lineage>
        <taxon>Eukaryota</taxon>
        <taxon>Fungi</taxon>
        <taxon>Dikarya</taxon>
        <taxon>Basidiomycota</taxon>
        <taxon>Agaricomycotina</taxon>
        <taxon>Agaricomycetes</taxon>
        <taxon>Polyporales</taxon>
        <taxon>Cerrenaceae</taxon>
        <taxon>Somion</taxon>
    </lineage>
</organism>
<dbReference type="Pfam" id="PF09127">
    <property type="entry name" value="Leuk-A4-hydro_C"/>
    <property type="match status" value="1"/>
</dbReference>
<dbReference type="InterPro" id="IPR027268">
    <property type="entry name" value="Peptidase_M4/M1_CTD_sf"/>
</dbReference>
<keyword evidence="5" id="KW-0645">Protease</keyword>
<dbReference type="Gene3D" id="1.10.390.10">
    <property type="entry name" value="Neutral Protease Domain 2"/>
    <property type="match status" value="1"/>
</dbReference>
<dbReference type="InterPro" id="IPR001930">
    <property type="entry name" value="Peptidase_M1"/>
</dbReference>
<accession>A0ABP1CQ71</accession>
<comment type="cofactor">
    <cofactor evidence="1">
        <name>Zn(2+)</name>
        <dbReference type="ChEBI" id="CHEBI:29105"/>
    </cofactor>
</comment>
<dbReference type="EMBL" id="OZ037944">
    <property type="protein sequence ID" value="CAL1696868.1"/>
    <property type="molecule type" value="Genomic_DNA"/>
</dbReference>
<dbReference type="SMART" id="SM01263">
    <property type="entry name" value="Leuk-A4-hydro_C"/>
    <property type="match status" value="1"/>
</dbReference>
<keyword evidence="4" id="KW-0963">Cytoplasm</keyword>
<keyword evidence="8" id="KW-0862">Zinc</keyword>
<evidence type="ECO:0000313" key="12">
    <source>
        <dbReference type="Proteomes" id="UP001497453"/>
    </source>
</evidence>
<dbReference type="PRINTS" id="PR00756">
    <property type="entry name" value="ALADIPTASE"/>
</dbReference>
<comment type="similarity">
    <text evidence="3">Belongs to the peptidase M1 family.</text>
</comment>
<dbReference type="PANTHER" id="PTHR45726">
    <property type="entry name" value="LEUKOTRIENE A-4 HYDROLASE"/>
    <property type="match status" value="1"/>
</dbReference>
<dbReference type="InterPro" id="IPR045357">
    <property type="entry name" value="Aminopeptidase_N-like_N"/>
</dbReference>
<evidence type="ECO:0000256" key="6">
    <source>
        <dbReference type="ARBA" id="ARBA00022723"/>
    </source>
</evidence>
<dbReference type="Gene3D" id="2.60.40.1730">
    <property type="entry name" value="tricorn interacting facor f3 domain"/>
    <property type="match status" value="1"/>
</dbReference>
<dbReference type="InterPro" id="IPR038502">
    <property type="entry name" value="M1_LTA-4_hydro/amino_C_sf"/>
</dbReference>
<evidence type="ECO:0000256" key="1">
    <source>
        <dbReference type="ARBA" id="ARBA00001947"/>
    </source>
</evidence>
<dbReference type="Gene3D" id="1.25.40.320">
    <property type="entry name" value="Peptidase M1, leukotriene A4 hydrolase/aminopeptidase C-terminal domain"/>
    <property type="match status" value="1"/>
</dbReference>
<name>A0ABP1CQ71_9APHY</name>
<evidence type="ECO:0000256" key="7">
    <source>
        <dbReference type="ARBA" id="ARBA00022801"/>
    </source>
</evidence>
<dbReference type="InterPro" id="IPR014782">
    <property type="entry name" value="Peptidase_M1_dom"/>
</dbReference>
<dbReference type="InterPro" id="IPR034015">
    <property type="entry name" value="M1_LTA4H"/>
</dbReference>
<dbReference type="InterPro" id="IPR015211">
    <property type="entry name" value="Peptidase_M1_C"/>
</dbReference>
<evidence type="ECO:0000256" key="4">
    <source>
        <dbReference type="ARBA" id="ARBA00022490"/>
    </source>
</evidence>
<proteinExistence type="inferred from homology"/>
<comment type="subcellular location">
    <subcellularLocation>
        <location evidence="2">Cytoplasm</location>
    </subcellularLocation>
</comment>
<keyword evidence="6" id="KW-0479">Metal-binding</keyword>
<dbReference type="Gene3D" id="3.30.2010.30">
    <property type="match status" value="1"/>
</dbReference>
<feature type="domain" description="Peptidase M1 leukotriene A4 hydrolase/aminopeptidase C-terminal" evidence="10">
    <location>
        <begin position="490"/>
        <end position="645"/>
    </location>
</feature>
<evidence type="ECO:0000313" key="11">
    <source>
        <dbReference type="EMBL" id="CAL1696868.1"/>
    </source>
</evidence>
<protein>
    <recommendedName>
        <fullName evidence="10">Peptidase M1 leukotriene A4 hydrolase/aminopeptidase C-terminal domain-containing protein</fullName>
    </recommendedName>
</protein>
<dbReference type="Pfam" id="PF17900">
    <property type="entry name" value="Peptidase_M1_N"/>
    <property type="match status" value="1"/>
</dbReference>
<evidence type="ECO:0000256" key="9">
    <source>
        <dbReference type="ARBA" id="ARBA00023049"/>
    </source>
</evidence>
<sequence>MSAYLKKPEEEEGDPTSQANFLQIASEHIDFDWTIDFNAKLISGSATHTFVVKEDDVKEVIVDTQALDLGKIEVEGQDVDYTVDPKHPVMGSALHIPLPAGLKSGSKVTATIHYKTTKDCTALQFLAKEQTQGKTFPFLFSQCQPIYARSLAPLQDSPSVKTTYTAKVASILPALLSAIRVSPPSTGPAHDGKVIGKDVVTYTYKQPIPIPSYLIAIAAGNLRYKAFPKVEGKDWTSGIWAEPELIDAAYWEFEADTTRFLATEETIVPPYRFGVYDLLVLPPSFPYGGMENACISFLTPTLLAGDRTLVDVVVHELTHSWFGNGVTQAHSGHFWLNEGFTTYMERVLQKVLHSEAERGFSFLIGYKGLQDDLKLHQNQPKYQRLVIEFEKGEDPDDAYSRVPYDKGANFLLYLERLLGGLDIFLPYITDYVNTFMGKSITTWQWKDHLYGYFKKNGGDTKIKLLDSVDWNAWFFGEGLELPVKIEYDTTLAKQAYALAERWDAARSTSDLSEFKESDVESFNSNQQIVFLERLEGNYDALPSSHIDHLGELYHVSNTPNAEIRLRFYELALKDSPSDAAKRFAPVAAKWVVGDDGTGILKGRMKFCRPIFRAVNRVDKVLAVSTYKSAKESFHPIAQRMIEKVSCVWVACESVSDGLLIDLLSGSWFGVSAMEGRKM</sequence>
<reference evidence="12" key="1">
    <citation type="submission" date="2024-04" db="EMBL/GenBank/DDBJ databases">
        <authorList>
            <person name="Shaw F."/>
            <person name="Minotto A."/>
        </authorList>
    </citation>
    <scope>NUCLEOTIDE SEQUENCE [LARGE SCALE GENOMIC DNA]</scope>
</reference>
<evidence type="ECO:0000256" key="5">
    <source>
        <dbReference type="ARBA" id="ARBA00022670"/>
    </source>
</evidence>
<keyword evidence="12" id="KW-1185">Reference proteome</keyword>
<dbReference type="CDD" id="cd09599">
    <property type="entry name" value="M1_LTA4H"/>
    <property type="match status" value="1"/>
</dbReference>
<dbReference type="Pfam" id="PF01433">
    <property type="entry name" value="Peptidase_M1"/>
    <property type="match status" value="1"/>
</dbReference>